<feature type="site" description="Could be important to modulate the pK values of the two catalytic cysteine residues" evidence="9">
    <location>
        <position position="220"/>
    </location>
</feature>
<evidence type="ECO:0000256" key="9">
    <source>
        <dbReference type="HAMAP-Rule" id="MF_00197"/>
    </source>
</evidence>
<evidence type="ECO:0000256" key="10">
    <source>
        <dbReference type="PROSITE-ProRule" id="PRU10125"/>
    </source>
</evidence>
<feature type="binding site" evidence="9">
    <location>
        <position position="169"/>
    </location>
    <ligand>
        <name>substrate</name>
    </ligand>
</feature>
<evidence type="ECO:0000313" key="11">
    <source>
        <dbReference type="EMBL" id="KRO79295.1"/>
    </source>
</evidence>
<dbReference type="GO" id="GO:0009089">
    <property type="term" value="P:lysine biosynthetic process via diaminopimelate"/>
    <property type="evidence" value="ECO:0007669"/>
    <property type="project" value="UniProtKB-UniRule"/>
</dbReference>
<comment type="subunit">
    <text evidence="9">Homodimer.</text>
</comment>
<dbReference type="Proteomes" id="UP000051242">
    <property type="component" value="Unassembled WGS sequence"/>
</dbReference>
<evidence type="ECO:0000256" key="6">
    <source>
        <dbReference type="ARBA" id="ARBA00023154"/>
    </source>
</evidence>
<comment type="pathway">
    <text evidence="1 9">Amino-acid biosynthesis; L-lysine biosynthesis via DAP pathway; DL-2,6-diaminopimelate from LL-2,6-diaminopimelate: step 1/1.</text>
</comment>
<comment type="caution">
    <text evidence="11">The sequence shown here is derived from an EMBL/GenBank/DDBJ whole genome shotgun (WGS) entry which is preliminary data.</text>
</comment>
<feature type="active site" description="Proton donor" evidence="9">
    <location>
        <position position="75"/>
    </location>
</feature>
<dbReference type="FunFam" id="3.10.310.10:FF:000001">
    <property type="entry name" value="Diaminopimelate epimerase"/>
    <property type="match status" value="1"/>
</dbReference>
<evidence type="ECO:0000256" key="8">
    <source>
        <dbReference type="ARBA" id="ARBA00051712"/>
    </source>
</evidence>
<dbReference type="Gene3D" id="3.10.310.10">
    <property type="entry name" value="Diaminopimelate Epimerase, Chain A, domain 1"/>
    <property type="match status" value="2"/>
</dbReference>
<keyword evidence="7 9" id="KW-0413">Isomerase</keyword>
<dbReference type="NCBIfam" id="TIGR00652">
    <property type="entry name" value="DapF"/>
    <property type="match status" value="1"/>
</dbReference>
<keyword evidence="6 9" id="KW-0457">Lysine biosynthesis</keyword>
<dbReference type="EMBL" id="LICD01000191">
    <property type="protein sequence ID" value="KRO79295.1"/>
    <property type="molecule type" value="Genomic_DNA"/>
</dbReference>
<feature type="binding site" evidence="9">
    <location>
        <begin position="230"/>
        <end position="231"/>
    </location>
    <ligand>
        <name>substrate</name>
    </ligand>
</feature>
<reference evidence="11 12" key="1">
    <citation type="submission" date="2015-10" db="EMBL/GenBank/DDBJ databases">
        <title>Metagenome-Assembled Genomes uncover a global brackish microbiome.</title>
        <authorList>
            <person name="Hugerth L.W."/>
            <person name="Larsson J."/>
            <person name="Alneberg J."/>
            <person name="Lindh M.V."/>
            <person name="Legrand C."/>
            <person name="Pinhassi J."/>
            <person name="Andersson A.F."/>
        </authorList>
    </citation>
    <scope>NUCLEOTIDE SEQUENCE [LARGE SCALE GENOMIC DNA]</scope>
    <source>
        <strain evidence="11">BACL22 MAG-120619-bin3</strain>
    </source>
</reference>
<comment type="subcellular location">
    <subcellularLocation>
        <location evidence="9">Cytoplasm</location>
    </subcellularLocation>
</comment>
<dbReference type="InterPro" id="IPR001653">
    <property type="entry name" value="DAP_epimerase_DapF"/>
</dbReference>
<keyword evidence="4 9" id="KW-0963">Cytoplasm</keyword>
<sequence>MRLPFTKMHGLGNDFMVIDCVSQPHSLSTEQIALYADRQLGIGFDQLLQIEPATRPDADFRYRIFNRDGSEVEHCGNGARCFAKYVHDKGLTTHNPIKVETVNRLLSLQLSEDGEVTVDMGEPDFAPESLPFEAENASVDVVSGQRYRCEVVAASTTQKIEFSALSMGNPHAVIVVDDLDKADVVSLGAALGQHGCFPQGVNVGFMQVVAQQSIRLRVFERGSGETLACGTGACAAVVSGCKLGLLESPVAVNVRGGTLTIAWQGDGTPVLMTGPATTVYDGILDLPDHTH</sequence>
<dbReference type="PANTHER" id="PTHR31689">
    <property type="entry name" value="DIAMINOPIMELATE EPIMERASE, CHLOROPLASTIC"/>
    <property type="match status" value="1"/>
</dbReference>
<keyword evidence="5 9" id="KW-0028">Amino-acid biosynthesis</keyword>
<feature type="binding site" evidence="9">
    <location>
        <begin position="76"/>
        <end position="77"/>
    </location>
    <ligand>
        <name>substrate</name>
    </ligand>
</feature>
<comment type="function">
    <text evidence="9">Catalyzes the stereoinversion of LL-2,6-diaminopimelate (L,L-DAP) to meso-diaminopimelate (meso-DAP), a precursor of L-lysine and an essential component of the bacterial peptidoglycan.</text>
</comment>
<feature type="binding site" evidence="9">
    <location>
        <position position="202"/>
    </location>
    <ligand>
        <name>substrate</name>
    </ligand>
</feature>
<dbReference type="EC" id="5.1.1.7" evidence="3 9"/>
<feature type="binding site" evidence="9">
    <location>
        <position position="46"/>
    </location>
    <ligand>
        <name>substrate</name>
    </ligand>
</feature>
<dbReference type="PANTHER" id="PTHR31689:SF0">
    <property type="entry name" value="DIAMINOPIMELATE EPIMERASE"/>
    <property type="match status" value="1"/>
</dbReference>
<comment type="similarity">
    <text evidence="2 9">Belongs to the diaminopimelate epimerase family.</text>
</comment>
<evidence type="ECO:0000256" key="2">
    <source>
        <dbReference type="ARBA" id="ARBA00010219"/>
    </source>
</evidence>
<feature type="binding site" evidence="9">
    <location>
        <begin position="220"/>
        <end position="221"/>
    </location>
    <ligand>
        <name>substrate</name>
    </ligand>
</feature>
<dbReference type="PROSITE" id="PS01326">
    <property type="entry name" value="DAP_EPIMERASE"/>
    <property type="match status" value="1"/>
</dbReference>
<dbReference type="InterPro" id="IPR018510">
    <property type="entry name" value="DAP_epimerase_AS"/>
</dbReference>
<dbReference type="HAMAP" id="MF_00197">
    <property type="entry name" value="DAP_epimerase"/>
    <property type="match status" value="1"/>
</dbReference>
<feature type="active site" evidence="10">
    <location>
        <position position="75"/>
    </location>
</feature>
<feature type="site" description="Could be important to modulate the pK values of the two catalytic cysteine residues" evidence="9">
    <location>
        <position position="171"/>
    </location>
</feature>
<proteinExistence type="inferred from homology"/>
<dbReference type="UniPathway" id="UPA00034">
    <property type="reaction ID" value="UER00025"/>
</dbReference>
<evidence type="ECO:0000256" key="3">
    <source>
        <dbReference type="ARBA" id="ARBA00013080"/>
    </source>
</evidence>
<feature type="binding site" evidence="9">
    <location>
        <position position="13"/>
    </location>
    <ligand>
        <name>substrate</name>
    </ligand>
</feature>
<organism evidence="11 12">
    <name type="scientific">OM182 bacterium BACL3 MAG-120619-bin3</name>
    <dbReference type="NCBI Taxonomy" id="1655593"/>
    <lineage>
        <taxon>Bacteria</taxon>
        <taxon>Pseudomonadati</taxon>
        <taxon>Pseudomonadota</taxon>
        <taxon>Gammaproteobacteria</taxon>
        <taxon>OMG group</taxon>
        <taxon>OM182 clade</taxon>
    </lineage>
</organism>
<evidence type="ECO:0000256" key="4">
    <source>
        <dbReference type="ARBA" id="ARBA00022490"/>
    </source>
</evidence>
<dbReference type="GO" id="GO:0008837">
    <property type="term" value="F:diaminopimelate epimerase activity"/>
    <property type="evidence" value="ECO:0007669"/>
    <property type="project" value="UniProtKB-UniRule"/>
</dbReference>
<name>A0A0R2SVG9_9GAMM</name>
<evidence type="ECO:0000256" key="1">
    <source>
        <dbReference type="ARBA" id="ARBA00005196"/>
    </source>
</evidence>
<dbReference type="SUPFAM" id="SSF54506">
    <property type="entry name" value="Diaminopimelate epimerase-like"/>
    <property type="match status" value="2"/>
</dbReference>
<gene>
    <name evidence="9" type="primary">dapF</name>
    <name evidence="11" type="ORF">ABR85_09005</name>
</gene>
<comment type="catalytic activity">
    <reaction evidence="8 9">
        <text>(2S,6S)-2,6-diaminopimelate = meso-2,6-diaminopimelate</text>
        <dbReference type="Rhea" id="RHEA:15393"/>
        <dbReference type="ChEBI" id="CHEBI:57609"/>
        <dbReference type="ChEBI" id="CHEBI:57791"/>
        <dbReference type="EC" id="5.1.1.7"/>
    </reaction>
</comment>
<feature type="binding site" evidence="9">
    <location>
        <position position="66"/>
    </location>
    <ligand>
        <name>substrate</name>
    </ligand>
</feature>
<evidence type="ECO:0000256" key="5">
    <source>
        <dbReference type="ARBA" id="ARBA00022605"/>
    </source>
</evidence>
<accession>A0A0R2SVG9</accession>
<feature type="site" description="Important for dimerization" evidence="9">
    <location>
        <position position="280"/>
    </location>
</feature>
<dbReference type="AlphaFoldDB" id="A0A0R2SVG9"/>
<evidence type="ECO:0000313" key="12">
    <source>
        <dbReference type="Proteomes" id="UP000051242"/>
    </source>
</evidence>
<protein>
    <recommendedName>
        <fullName evidence="3 9">Diaminopimelate epimerase</fullName>
        <shortName evidence="9">DAP epimerase</shortName>
        <ecNumber evidence="3 9">5.1.1.7</ecNumber>
    </recommendedName>
    <alternativeName>
        <fullName evidence="9">PLP-independent amino acid racemase</fullName>
    </alternativeName>
</protein>
<dbReference type="Pfam" id="PF01678">
    <property type="entry name" value="DAP_epimerase"/>
    <property type="match status" value="2"/>
</dbReference>
<feature type="active site" description="Proton acceptor" evidence="9">
    <location>
        <position position="229"/>
    </location>
</feature>
<dbReference type="GO" id="GO:0005829">
    <property type="term" value="C:cytosol"/>
    <property type="evidence" value="ECO:0007669"/>
    <property type="project" value="TreeGrafter"/>
</dbReference>
<evidence type="ECO:0000256" key="7">
    <source>
        <dbReference type="ARBA" id="ARBA00023235"/>
    </source>
</evidence>